<proteinExistence type="inferred from homology"/>
<evidence type="ECO:0000256" key="4">
    <source>
        <dbReference type="ARBA" id="ARBA00022692"/>
    </source>
</evidence>
<feature type="transmembrane region" description="Helical" evidence="7">
    <location>
        <begin position="55"/>
        <end position="76"/>
    </location>
</feature>
<dbReference type="RefSeq" id="WP_036667484.1">
    <property type="nucleotide sequence ID" value="NZ_KK082207.1"/>
</dbReference>
<comment type="subcellular location">
    <subcellularLocation>
        <location evidence="1">Cell membrane</location>
        <topology evidence="1">Multi-pass membrane protein</topology>
    </subcellularLocation>
</comment>
<evidence type="ECO:0000313" key="11">
    <source>
        <dbReference type="Proteomes" id="UP000053750"/>
    </source>
</evidence>
<evidence type="ECO:0000256" key="1">
    <source>
        <dbReference type="ARBA" id="ARBA00004651"/>
    </source>
</evidence>
<gene>
    <name evidence="10" type="ORF">BG53_09945</name>
</gene>
<keyword evidence="11" id="KW-1185">Reference proteome</keyword>
<evidence type="ECO:0000259" key="9">
    <source>
        <dbReference type="Pfam" id="PF20730"/>
    </source>
</evidence>
<dbReference type="Proteomes" id="UP000053750">
    <property type="component" value="Unassembled WGS sequence"/>
</dbReference>
<dbReference type="PANTHER" id="PTHR34582">
    <property type="entry name" value="UPF0702 TRANSMEMBRANE PROTEIN YCAP"/>
    <property type="match status" value="1"/>
</dbReference>
<dbReference type="InterPro" id="IPR023090">
    <property type="entry name" value="UPF0702_alpha/beta_dom_sf"/>
</dbReference>
<feature type="domain" description="YetF-like N-terminal transmembrane" evidence="9">
    <location>
        <begin position="12"/>
        <end position="74"/>
    </location>
</feature>
<organism evidence="10 11">
    <name type="scientific">Paenibacillus darwinianus</name>
    <dbReference type="NCBI Taxonomy" id="1380763"/>
    <lineage>
        <taxon>Bacteria</taxon>
        <taxon>Bacillati</taxon>
        <taxon>Bacillota</taxon>
        <taxon>Bacilli</taxon>
        <taxon>Bacillales</taxon>
        <taxon>Paenibacillaceae</taxon>
        <taxon>Paenibacillus</taxon>
    </lineage>
</organism>
<dbReference type="InterPro" id="IPR007353">
    <property type="entry name" value="DUF421"/>
</dbReference>
<keyword evidence="6 7" id="KW-0472">Membrane</keyword>
<evidence type="ECO:0000256" key="3">
    <source>
        <dbReference type="ARBA" id="ARBA00022475"/>
    </source>
</evidence>
<dbReference type="Pfam" id="PF04239">
    <property type="entry name" value="DUF421"/>
    <property type="match status" value="1"/>
</dbReference>
<comment type="caution">
    <text evidence="10">The sequence shown here is derived from an EMBL/GenBank/DDBJ whole genome shotgun (WGS) entry which is preliminary data.</text>
</comment>
<accession>A0A9W5RZA9</accession>
<keyword evidence="4 7" id="KW-0812">Transmembrane</keyword>
<evidence type="ECO:0000256" key="6">
    <source>
        <dbReference type="ARBA" id="ARBA00023136"/>
    </source>
</evidence>
<dbReference type="Gene3D" id="3.30.240.20">
    <property type="entry name" value="bsu07140 like domains"/>
    <property type="match status" value="1"/>
</dbReference>
<name>A0A9W5RZA9_9BACL</name>
<sequence length="184" mass="21008">MFTFIYEAAVIIIAGFILLRLAGKKAIAEMTPLEMVTVLSIGTIIGHAIAERKLWQTITCIGLFVLILIVFQYIALRSRYFERLFIGKPTLVIQDGEIITHNLVKLRMTMEQLEMRLRQKGISNITDIRTATIEVNGRLGYELKDSAAPLTQGQAEQILRLLQLRMPASEQQPHDVFEQIRKRQ</sequence>
<evidence type="ECO:0000256" key="2">
    <source>
        <dbReference type="ARBA" id="ARBA00006448"/>
    </source>
</evidence>
<keyword evidence="5 7" id="KW-1133">Transmembrane helix</keyword>
<dbReference type="AlphaFoldDB" id="A0A9W5RZA9"/>
<dbReference type="PANTHER" id="PTHR34582:SF2">
    <property type="entry name" value="UPF0702 TRANSMEMBRANE PROTEIN YDFR"/>
    <property type="match status" value="1"/>
</dbReference>
<dbReference type="EMBL" id="JFHU01000250">
    <property type="protein sequence ID" value="EXX84996.1"/>
    <property type="molecule type" value="Genomic_DNA"/>
</dbReference>
<evidence type="ECO:0000313" key="10">
    <source>
        <dbReference type="EMBL" id="EXX84996.1"/>
    </source>
</evidence>
<feature type="domain" description="YetF C-terminal" evidence="8">
    <location>
        <begin position="77"/>
        <end position="151"/>
    </location>
</feature>
<comment type="similarity">
    <text evidence="2">Belongs to the UPF0702 family.</text>
</comment>
<feature type="transmembrane region" description="Helical" evidence="7">
    <location>
        <begin position="6"/>
        <end position="23"/>
    </location>
</feature>
<evidence type="ECO:0000256" key="7">
    <source>
        <dbReference type="SAM" id="Phobius"/>
    </source>
</evidence>
<evidence type="ECO:0000259" key="8">
    <source>
        <dbReference type="Pfam" id="PF04239"/>
    </source>
</evidence>
<keyword evidence="3" id="KW-1003">Cell membrane</keyword>
<evidence type="ECO:0000256" key="5">
    <source>
        <dbReference type="ARBA" id="ARBA00022989"/>
    </source>
</evidence>
<dbReference type="InterPro" id="IPR048454">
    <property type="entry name" value="YetF_N"/>
</dbReference>
<protein>
    <submittedName>
        <fullName evidence="10">Membrane protein</fullName>
    </submittedName>
</protein>
<reference evidence="10 11" key="1">
    <citation type="submission" date="2014-02" db="EMBL/GenBank/DDBJ databases">
        <title>Genome sequence of Paenibacillus darwinianus reveals adaptive mechanisms for survival in Antarctic soils.</title>
        <authorList>
            <person name="Dsouza M."/>
            <person name="Taylor M.W."/>
            <person name="Turner S.J."/>
            <person name="Aislabie J."/>
        </authorList>
    </citation>
    <scope>NUCLEOTIDE SEQUENCE [LARGE SCALE GENOMIC DNA]</scope>
    <source>
        <strain evidence="10 11">CE1</strain>
    </source>
</reference>
<feature type="transmembrane region" description="Helical" evidence="7">
    <location>
        <begin position="30"/>
        <end position="49"/>
    </location>
</feature>
<dbReference type="Pfam" id="PF20730">
    <property type="entry name" value="YetF_N"/>
    <property type="match status" value="1"/>
</dbReference>
<dbReference type="GO" id="GO:0005886">
    <property type="term" value="C:plasma membrane"/>
    <property type="evidence" value="ECO:0007669"/>
    <property type="project" value="UniProtKB-SubCell"/>
</dbReference>